<name>B3R9L3_CUPTR</name>
<protein>
    <submittedName>
        <fullName evidence="1">Uncharacterized protein</fullName>
    </submittedName>
</protein>
<gene>
    <name evidence="1" type="ordered locus">RALTA_B0977</name>
</gene>
<accession>B3R9L3</accession>
<keyword evidence="2" id="KW-1185">Reference proteome</keyword>
<dbReference type="Proteomes" id="UP000001692">
    <property type="component" value="Chromosome 2"/>
</dbReference>
<reference evidence="1 2" key="1">
    <citation type="journal article" date="2008" name="Genome Res.">
        <title>Genome sequence of the beta-rhizobium Cupriavidus taiwanensis and comparative genomics of rhizobia.</title>
        <authorList>
            <person name="Amadou C."/>
            <person name="Pascal G."/>
            <person name="Mangenot S."/>
            <person name="Glew M."/>
            <person name="Bontemps C."/>
            <person name="Capela D."/>
            <person name="Carrere S."/>
            <person name="Cruveiller S."/>
            <person name="Dossat C."/>
            <person name="Lajus A."/>
            <person name="Marchetti M."/>
            <person name="Poinsot V."/>
            <person name="Rouy Z."/>
            <person name="Servin B."/>
            <person name="Saad M."/>
            <person name="Schenowitz C."/>
            <person name="Barbe V."/>
            <person name="Batut J."/>
            <person name="Medigue C."/>
            <person name="Masson-Boivin C."/>
        </authorList>
    </citation>
    <scope>NUCLEOTIDE SEQUENCE [LARGE SCALE GENOMIC DNA]</scope>
    <source>
        <strain evidence="2">DSM 17343 / BCRC 17206 / CCUG 44338 / CIP 107171 / LMG 19424 / R1</strain>
    </source>
</reference>
<evidence type="ECO:0000313" key="1">
    <source>
        <dbReference type="EMBL" id="CAQ71588.1"/>
    </source>
</evidence>
<sequence>MKHGAYYQGRCRNATIARWNGEKQCFVHFRTKFGEHFLESIKHEEDFSGFDCFKPDREVTFEETGLDQEININSAWGPF</sequence>
<dbReference type="EMBL" id="CU633750">
    <property type="protein sequence ID" value="CAQ71588.1"/>
    <property type="molecule type" value="Genomic_DNA"/>
</dbReference>
<proteinExistence type="predicted"/>
<dbReference type="KEGG" id="cti:RALTA_B0977"/>
<organism evidence="1 2">
    <name type="scientific">Cupriavidus taiwanensis (strain DSM 17343 / BCRC 17206 / CCUG 44338 / CIP 107171 / LMG 19424 / R1)</name>
    <name type="common">Ralstonia taiwanensis (strain LMG 19424)</name>
    <dbReference type="NCBI Taxonomy" id="977880"/>
    <lineage>
        <taxon>Bacteria</taxon>
        <taxon>Pseudomonadati</taxon>
        <taxon>Pseudomonadota</taxon>
        <taxon>Betaproteobacteria</taxon>
        <taxon>Burkholderiales</taxon>
        <taxon>Burkholderiaceae</taxon>
        <taxon>Cupriavidus</taxon>
    </lineage>
</organism>
<dbReference type="HOGENOM" id="CLU_2600189_0_0_4"/>
<evidence type="ECO:0000313" key="2">
    <source>
        <dbReference type="Proteomes" id="UP000001692"/>
    </source>
</evidence>
<dbReference type="AlphaFoldDB" id="B3R9L3"/>